<evidence type="ECO:0000313" key="2">
    <source>
        <dbReference type="EMBL" id="CEM53588.1"/>
    </source>
</evidence>
<feature type="non-terminal residue" evidence="2">
    <location>
        <position position="1"/>
    </location>
</feature>
<organism evidence="2">
    <name type="scientific">Chromera velia CCMP2878</name>
    <dbReference type="NCBI Taxonomy" id="1169474"/>
    <lineage>
        <taxon>Eukaryota</taxon>
        <taxon>Sar</taxon>
        <taxon>Alveolata</taxon>
        <taxon>Colpodellida</taxon>
        <taxon>Chromeraceae</taxon>
        <taxon>Chromera</taxon>
    </lineage>
</organism>
<reference evidence="2" key="1">
    <citation type="submission" date="2014-11" db="EMBL/GenBank/DDBJ databases">
        <authorList>
            <person name="Otto D Thomas"/>
            <person name="Naeem Raeece"/>
        </authorList>
    </citation>
    <scope>NUCLEOTIDE SEQUENCE</scope>
</reference>
<dbReference type="EMBL" id="CDMZ01005709">
    <property type="protein sequence ID" value="CEM53588.1"/>
    <property type="molecule type" value="Genomic_DNA"/>
</dbReference>
<dbReference type="AlphaFoldDB" id="A0A0G4I917"/>
<sequence length="311" mass="34514">LIELREAYNGAGIECGNLQEDSTGEVALKLRQNLEDKKACDDAFVRELEKAREQVESLRKEKMAERIATRTAEMGEAQAAFFKVSEDETCSKFNDPSDGQEEGKWFEAEDFLQADEMGTFRKRRCCSYLGYETAKPAGCIKHFVRSYLTVAHSPSPYSSQCRIDEINRFLTHEHTLQLLGESMKKHKMEEDIPTWHDGISFPRVDPQLICNCGGAAGASALAAAGPGPLEMQLLPRLKPCLGYSANLSECTAMDAELLLQDEIFQRVAALQVQREAEAVEEEKSQASSARPKGSRKGREALTFMCNAVCAG</sequence>
<name>A0A0G4I917_9ALVE</name>
<proteinExistence type="predicted"/>
<accession>A0A0G4I917</accession>
<dbReference type="VEuPathDB" id="CryptoDB:Cvel_12095"/>
<feature type="coiled-coil region" evidence="1">
    <location>
        <begin position="41"/>
        <end position="68"/>
    </location>
</feature>
<evidence type="ECO:0000256" key="1">
    <source>
        <dbReference type="SAM" id="Coils"/>
    </source>
</evidence>
<protein>
    <submittedName>
        <fullName evidence="2">Uncharacterized protein</fullName>
    </submittedName>
</protein>
<gene>
    <name evidence="2" type="ORF">Cvel_12095</name>
</gene>
<keyword evidence="1" id="KW-0175">Coiled coil</keyword>